<dbReference type="PANTHER" id="PTHR46641:SF2">
    <property type="entry name" value="FMRFAMIDE RECEPTOR"/>
    <property type="match status" value="1"/>
</dbReference>
<dbReference type="PANTHER" id="PTHR46641">
    <property type="entry name" value="FMRFAMIDE RECEPTOR-RELATED"/>
    <property type="match status" value="1"/>
</dbReference>
<reference evidence="7 9" key="2">
    <citation type="journal article" date="2013" name="Nature">
        <title>Insights into bilaterian evolution from three spiralian genomes.</title>
        <authorList>
            <person name="Simakov O."/>
            <person name="Marletaz F."/>
            <person name="Cho S.J."/>
            <person name="Edsinger-Gonzales E."/>
            <person name="Havlak P."/>
            <person name="Hellsten U."/>
            <person name="Kuo D.H."/>
            <person name="Larsson T."/>
            <person name="Lv J."/>
            <person name="Arendt D."/>
            <person name="Savage R."/>
            <person name="Osoegawa K."/>
            <person name="de Jong P."/>
            <person name="Grimwood J."/>
            <person name="Chapman J.A."/>
            <person name="Shapiro H."/>
            <person name="Aerts A."/>
            <person name="Otillar R.P."/>
            <person name="Terry A.Y."/>
            <person name="Boore J.L."/>
            <person name="Grigoriev I.V."/>
            <person name="Lindberg D.R."/>
            <person name="Seaver E.C."/>
            <person name="Weisblat D.A."/>
            <person name="Putnam N.H."/>
            <person name="Rokhsar D.S."/>
        </authorList>
    </citation>
    <scope>NUCLEOTIDE SEQUENCE</scope>
    <source>
        <strain evidence="7 9">I ESC-2004</strain>
    </source>
</reference>
<evidence type="ECO:0000313" key="9">
    <source>
        <dbReference type="Proteomes" id="UP000014760"/>
    </source>
</evidence>
<dbReference type="OrthoDB" id="10011262at2759"/>
<name>R7THW2_CAPTE</name>
<evidence type="ECO:0000256" key="1">
    <source>
        <dbReference type="ARBA" id="ARBA00004370"/>
    </source>
</evidence>
<evidence type="ECO:0000313" key="8">
    <source>
        <dbReference type="EnsemblMetazoa" id="CapteP225752"/>
    </source>
</evidence>
<evidence type="ECO:0000259" key="6">
    <source>
        <dbReference type="PROSITE" id="PS50262"/>
    </source>
</evidence>
<dbReference type="InterPro" id="IPR017452">
    <property type="entry name" value="GPCR_Rhodpsn_7TM"/>
</dbReference>
<dbReference type="InterPro" id="IPR000276">
    <property type="entry name" value="GPCR_Rhodpsn"/>
</dbReference>
<dbReference type="Pfam" id="PF00001">
    <property type="entry name" value="7tm_1"/>
    <property type="match status" value="1"/>
</dbReference>
<keyword evidence="2 5" id="KW-0812">Transmembrane</keyword>
<dbReference type="EMBL" id="AMQN01013008">
    <property type="status" value="NOT_ANNOTATED_CDS"/>
    <property type="molecule type" value="Genomic_DNA"/>
</dbReference>
<dbReference type="Gene3D" id="1.20.1070.10">
    <property type="entry name" value="Rhodopsin 7-helix transmembrane proteins"/>
    <property type="match status" value="1"/>
</dbReference>
<dbReference type="EMBL" id="KB309895">
    <property type="protein sequence ID" value="ELT93072.1"/>
    <property type="molecule type" value="Genomic_DNA"/>
</dbReference>
<reference evidence="9" key="1">
    <citation type="submission" date="2012-12" db="EMBL/GenBank/DDBJ databases">
        <authorList>
            <person name="Hellsten U."/>
            <person name="Grimwood J."/>
            <person name="Chapman J.A."/>
            <person name="Shapiro H."/>
            <person name="Aerts A."/>
            <person name="Otillar R.P."/>
            <person name="Terry A.Y."/>
            <person name="Boore J.L."/>
            <person name="Simakov O."/>
            <person name="Marletaz F."/>
            <person name="Cho S.-J."/>
            <person name="Edsinger-Gonzales E."/>
            <person name="Havlak P."/>
            <person name="Kuo D.-H."/>
            <person name="Larsson T."/>
            <person name="Lv J."/>
            <person name="Arendt D."/>
            <person name="Savage R."/>
            <person name="Osoegawa K."/>
            <person name="de Jong P."/>
            <person name="Lindberg D.R."/>
            <person name="Seaver E.C."/>
            <person name="Weisblat D.A."/>
            <person name="Putnam N.H."/>
            <person name="Grigoriev I.V."/>
            <person name="Rokhsar D.S."/>
        </authorList>
    </citation>
    <scope>NUCLEOTIDE SEQUENCE</scope>
    <source>
        <strain evidence="9">I ESC-2004</strain>
    </source>
</reference>
<dbReference type="STRING" id="283909.R7THW2"/>
<dbReference type="HOGENOM" id="CLU_009579_24_7_1"/>
<feature type="transmembrane region" description="Helical" evidence="5">
    <location>
        <begin position="67"/>
        <end position="89"/>
    </location>
</feature>
<dbReference type="AlphaFoldDB" id="R7THW2"/>
<feature type="transmembrane region" description="Helical" evidence="5">
    <location>
        <begin position="305"/>
        <end position="324"/>
    </location>
</feature>
<dbReference type="EnsemblMetazoa" id="CapteT225752">
    <property type="protein sequence ID" value="CapteP225752"/>
    <property type="gene ID" value="CapteG225752"/>
</dbReference>
<evidence type="ECO:0000256" key="4">
    <source>
        <dbReference type="ARBA" id="ARBA00023136"/>
    </source>
</evidence>
<feature type="transmembrane region" description="Helical" evidence="5">
    <location>
        <begin position="109"/>
        <end position="140"/>
    </location>
</feature>
<organism evidence="7">
    <name type="scientific">Capitella teleta</name>
    <name type="common">Polychaete worm</name>
    <dbReference type="NCBI Taxonomy" id="283909"/>
    <lineage>
        <taxon>Eukaryota</taxon>
        <taxon>Metazoa</taxon>
        <taxon>Spiralia</taxon>
        <taxon>Lophotrochozoa</taxon>
        <taxon>Annelida</taxon>
        <taxon>Polychaeta</taxon>
        <taxon>Sedentaria</taxon>
        <taxon>Scolecida</taxon>
        <taxon>Capitellidae</taxon>
        <taxon>Capitella</taxon>
    </lineage>
</organism>
<dbReference type="GO" id="GO:0004930">
    <property type="term" value="F:G protein-coupled receptor activity"/>
    <property type="evidence" value="ECO:0007669"/>
    <property type="project" value="InterPro"/>
</dbReference>
<feature type="domain" description="G-protein coupled receptors family 1 profile" evidence="6">
    <location>
        <begin position="48"/>
        <end position="321"/>
    </location>
</feature>
<accession>R7THW2</accession>
<dbReference type="PROSITE" id="PS50262">
    <property type="entry name" value="G_PROTEIN_RECEP_F1_2"/>
    <property type="match status" value="1"/>
</dbReference>
<keyword evidence="9" id="KW-1185">Reference proteome</keyword>
<comment type="subcellular location">
    <subcellularLocation>
        <location evidence="1">Membrane</location>
    </subcellularLocation>
</comment>
<evidence type="ECO:0000313" key="7">
    <source>
        <dbReference type="EMBL" id="ELT93072.1"/>
    </source>
</evidence>
<evidence type="ECO:0000256" key="5">
    <source>
        <dbReference type="SAM" id="Phobius"/>
    </source>
</evidence>
<feature type="transmembrane region" description="Helical" evidence="5">
    <location>
        <begin position="216"/>
        <end position="239"/>
    </location>
</feature>
<sequence length="387" mass="43467">MAGNQSIGESLYFQNDTSLDQLHKSCAMYTFVMVAVITGILCVFGLIGNIVAFCVFRYDKMKTSTSFLFQGLAVIDSILLVVSIPLYSIREFESFYCSDCEPNAFKNAITVFLVHVFPIAMTAQTATVWVTVLVGFNRFIAVCKPYKAPRLCTVNQAKKQLAAVVICSILFNLVRFFSSKVVITDYTPDGMATWAPAYTKLGSNPIFLTFYSNVCYTIFLMILPLLILTVLNICLIRTLKELKRKRQEMQSLRQQQDNNVTFVLIIVVVVFIVCQVPALVTQILWSVLPDEERDCGGFQFYFSKVSNMLVLLNSSVNFCIYFLFNTRFRQILMHCCGRQNYQSVRTATASTMMTNVQDKKAAVPLEVCSDKDKMGNGGSVGDDNALL</sequence>
<dbReference type="SUPFAM" id="SSF81321">
    <property type="entry name" value="Family A G protein-coupled receptor-like"/>
    <property type="match status" value="1"/>
</dbReference>
<reference evidence="8" key="3">
    <citation type="submission" date="2015-06" db="UniProtKB">
        <authorList>
            <consortium name="EnsemblMetazoa"/>
        </authorList>
    </citation>
    <scope>IDENTIFICATION</scope>
</reference>
<keyword evidence="3 5" id="KW-1133">Transmembrane helix</keyword>
<dbReference type="GO" id="GO:0016020">
    <property type="term" value="C:membrane"/>
    <property type="evidence" value="ECO:0007669"/>
    <property type="project" value="UniProtKB-SubCell"/>
</dbReference>
<evidence type="ECO:0000256" key="3">
    <source>
        <dbReference type="ARBA" id="ARBA00022989"/>
    </source>
</evidence>
<dbReference type="CDD" id="cd14978">
    <property type="entry name" value="7tmA_FMRFamide_R-like"/>
    <property type="match status" value="1"/>
</dbReference>
<dbReference type="PRINTS" id="PR00237">
    <property type="entry name" value="GPCRRHODOPSN"/>
</dbReference>
<proteinExistence type="predicted"/>
<feature type="transmembrane region" description="Helical" evidence="5">
    <location>
        <begin position="260"/>
        <end position="285"/>
    </location>
</feature>
<feature type="transmembrane region" description="Helical" evidence="5">
    <location>
        <begin position="28"/>
        <end position="55"/>
    </location>
</feature>
<dbReference type="Proteomes" id="UP000014760">
    <property type="component" value="Unassembled WGS sequence"/>
</dbReference>
<keyword evidence="4 5" id="KW-0472">Membrane</keyword>
<dbReference type="InterPro" id="IPR052954">
    <property type="entry name" value="GPCR-Ligand_Int"/>
</dbReference>
<gene>
    <name evidence="7" type="ORF">CAPTEDRAFT_225752</name>
</gene>
<evidence type="ECO:0000256" key="2">
    <source>
        <dbReference type="ARBA" id="ARBA00022692"/>
    </source>
</evidence>
<protein>
    <recommendedName>
        <fullName evidence="6">G-protein coupled receptors family 1 profile domain-containing protein</fullName>
    </recommendedName>
</protein>
<dbReference type="OMA" id="RTNGLYI"/>
<feature type="transmembrane region" description="Helical" evidence="5">
    <location>
        <begin position="161"/>
        <end position="178"/>
    </location>
</feature>